<accession>M6ZM20</accession>
<protein>
    <submittedName>
        <fullName evidence="1">Uncharacterized protein</fullName>
    </submittedName>
</protein>
<reference evidence="1 2" key="1">
    <citation type="submission" date="2013-01" db="EMBL/GenBank/DDBJ databases">
        <authorList>
            <person name="Harkins D.M."/>
            <person name="Durkin A.S."/>
            <person name="Brinkac L.M."/>
            <person name="Haft D.H."/>
            <person name="Selengut J.D."/>
            <person name="Sanka R."/>
            <person name="DePew J."/>
            <person name="Purushe J."/>
            <person name="Picardeau M."/>
            <person name="Werts C."/>
            <person name="Goarant C."/>
            <person name="Vinetz J.M."/>
            <person name="Sutton G.G."/>
            <person name="Nierman W.C."/>
            <person name="Fouts D.E."/>
        </authorList>
    </citation>
    <scope>NUCLEOTIDE SEQUENCE [LARGE SCALE GENOMIC DNA]</scope>
    <source>
        <strain evidence="1 2">200701872</strain>
    </source>
</reference>
<dbReference type="EMBL" id="AKWN02000273">
    <property type="protein sequence ID" value="EMP07136.1"/>
    <property type="molecule type" value="Genomic_DNA"/>
</dbReference>
<organism evidence="1 2">
    <name type="scientific">Leptospira interrogans serovar Pyrogenes str. 200701872</name>
    <dbReference type="NCBI Taxonomy" id="1193029"/>
    <lineage>
        <taxon>Bacteria</taxon>
        <taxon>Pseudomonadati</taxon>
        <taxon>Spirochaetota</taxon>
        <taxon>Spirochaetia</taxon>
        <taxon>Leptospirales</taxon>
        <taxon>Leptospiraceae</taxon>
        <taxon>Leptospira</taxon>
    </lineage>
</organism>
<sequence length="40" mass="4958">MERKTKQTKIHRLHKRTESSRFTFGIFWIKTFPNLSPFVY</sequence>
<evidence type="ECO:0000313" key="1">
    <source>
        <dbReference type="EMBL" id="EMP07136.1"/>
    </source>
</evidence>
<dbReference type="AlphaFoldDB" id="M6ZM20"/>
<proteinExistence type="predicted"/>
<evidence type="ECO:0000313" key="2">
    <source>
        <dbReference type="Proteomes" id="UP000012117"/>
    </source>
</evidence>
<gene>
    <name evidence="1" type="ORF">LEP1GSC124_5361</name>
</gene>
<comment type="caution">
    <text evidence="1">The sequence shown here is derived from an EMBL/GenBank/DDBJ whole genome shotgun (WGS) entry which is preliminary data.</text>
</comment>
<feature type="non-terminal residue" evidence="1">
    <location>
        <position position="40"/>
    </location>
</feature>
<name>M6ZM20_LEPIR</name>
<dbReference type="Proteomes" id="UP000012117">
    <property type="component" value="Unassembled WGS sequence"/>
</dbReference>